<evidence type="ECO:0000313" key="2">
    <source>
        <dbReference type="Proteomes" id="UP001153269"/>
    </source>
</evidence>
<keyword evidence="2" id="KW-1185">Reference proteome</keyword>
<reference evidence="1" key="1">
    <citation type="submission" date="2020-03" db="EMBL/GenBank/DDBJ databases">
        <authorList>
            <person name="Weist P."/>
        </authorList>
    </citation>
    <scope>NUCLEOTIDE SEQUENCE</scope>
</reference>
<sequence>MFSTVQGPSPVGGSDRLQRFTQFHSTCLEKSWTDPIRAGRFPREQFPQLPCDLIRHDGREKGSVWSPEGGVHLWRMAEGWKLEGVGPHWVWSEQGGGVDLGNVRLKANVCFSALTDTDR</sequence>
<protein>
    <submittedName>
        <fullName evidence="1">Uncharacterized protein</fullName>
    </submittedName>
</protein>
<organism evidence="1 2">
    <name type="scientific">Pleuronectes platessa</name>
    <name type="common">European plaice</name>
    <dbReference type="NCBI Taxonomy" id="8262"/>
    <lineage>
        <taxon>Eukaryota</taxon>
        <taxon>Metazoa</taxon>
        <taxon>Chordata</taxon>
        <taxon>Craniata</taxon>
        <taxon>Vertebrata</taxon>
        <taxon>Euteleostomi</taxon>
        <taxon>Actinopterygii</taxon>
        <taxon>Neopterygii</taxon>
        <taxon>Teleostei</taxon>
        <taxon>Neoteleostei</taxon>
        <taxon>Acanthomorphata</taxon>
        <taxon>Carangaria</taxon>
        <taxon>Pleuronectiformes</taxon>
        <taxon>Pleuronectoidei</taxon>
        <taxon>Pleuronectidae</taxon>
        <taxon>Pleuronectes</taxon>
    </lineage>
</organism>
<gene>
    <name evidence="1" type="ORF">PLEPLA_LOCUS42046</name>
</gene>
<dbReference type="EMBL" id="CADEAL010004205">
    <property type="protein sequence ID" value="CAB1454282.1"/>
    <property type="molecule type" value="Genomic_DNA"/>
</dbReference>
<name>A0A9N7VJZ8_PLEPL</name>
<proteinExistence type="predicted"/>
<dbReference type="Proteomes" id="UP001153269">
    <property type="component" value="Unassembled WGS sequence"/>
</dbReference>
<comment type="caution">
    <text evidence="1">The sequence shown here is derived from an EMBL/GenBank/DDBJ whole genome shotgun (WGS) entry which is preliminary data.</text>
</comment>
<accession>A0A9N7VJZ8</accession>
<dbReference type="AlphaFoldDB" id="A0A9N7VJZ8"/>
<evidence type="ECO:0000313" key="1">
    <source>
        <dbReference type="EMBL" id="CAB1454282.1"/>
    </source>
</evidence>